<evidence type="ECO:0000313" key="2">
    <source>
        <dbReference type="EMBL" id="KAK2029621.1"/>
    </source>
</evidence>
<dbReference type="AlphaFoldDB" id="A0AAD9M0P5"/>
<reference evidence="2" key="1">
    <citation type="submission" date="2021-06" db="EMBL/GenBank/DDBJ databases">
        <title>Comparative genomics, transcriptomics and evolutionary studies reveal genomic signatures of adaptation to plant cell wall in hemibiotrophic fungi.</title>
        <authorList>
            <consortium name="DOE Joint Genome Institute"/>
            <person name="Baroncelli R."/>
            <person name="Diaz J.F."/>
            <person name="Benocci T."/>
            <person name="Peng M."/>
            <person name="Battaglia E."/>
            <person name="Haridas S."/>
            <person name="Andreopoulos W."/>
            <person name="Labutti K."/>
            <person name="Pangilinan J."/>
            <person name="Floch G.L."/>
            <person name="Makela M.R."/>
            <person name="Henrissat B."/>
            <person name="Grigoriev I.V."/>
            <person name="Crouch J.A."/>
            <person name="De Vries R.P."/>
            <person name="Sukno S.A."/>
            <person name="Thon M.R."/>
        </authorList>
    </citation>
    <scope>NUCLEOTIDE SEQUENCE</scope>
    <source>
        <strain evidence="2">MAFF235873</strain>
    </source>
</reference>
<accession>A0AAD9M0P5</accession>
<keyword evidence="3" id="KW-1185">Reference proteome</keyword>
<proteinExistence type="predicted"/>
<dbReference type="Proteomes" id="UP001232148">
    <property type="component" value="Unassembled WGS sequence"/>
</dbReference>
<organism evidence="2 3">
    <name type="scientific">Colletotrichum zoysiae</name>
    <dbReference type="NCBI Taxonomy" id="1216348"/>
    <lineage>
        <taxon>Eukaryota</taxon>
        <taxon>Fungi</taxon>
        <taxon>Dikarya</taxon>
        <taxon>Ascomycota</taxon>
        <taxon>Pezizomycotina</taxon>
        <taxon>Sordariomycetes</taxon>
        <taxon>Hypocreomycetidae</taxon>
        <taxon>Glomerellales</taxon>
        <taxon>Glomerellaceae</taxon>
        <taxon>Colletotrichum</taxon>
        <taxon>Colletotrichum graminicola species complex</taxon>
    </lineage>
</organism>
<gene>
    <name evidence="2" type="ORF">LX32DRAFT_638888</name>
</gene>
<feature type="chain" id="PRO_5042064397" evidence="1">
    <location>
        <begin position="20"/>
        <end position="55"/>
    </location>
</feature>
<protein>
    <submittedName>
        <fullName evidence="2">Uncharacterized protein</fullName>
    </submittedName>
</protein>
<evidence type="ECO:0000256" key="1">
    <source>
        <dbReference type="SAM" id="SignalP"/>
    </source>
</evidence>
<comment type="caution">
    <text evidence="2">The sequence shown here is derived from an EMBL/GenBank/DDBJ whole genome shotgun (WGS) entry which is preliminary data.</text>
</comment>
<evidence type="ECO:0000313" key="3">
    <source>
        <dbReference type="Proteomes" id="UP001232148"/>
    </source>
</evidence>
<sequence>MQLLGTLVTLCVSFQVASAQQPCLPQNPVPCSSKDECVNKGFVDCASAKVCYFNC</sequence>
<keyword evidence="1" id="KW-0732">Signal</keyword>
<name>A0AAD9M0P5_9PEZI</name>
<feature type="signal peptide" evidence="1">
    <location>
        <begin position="1"/>
        <end position="19"/>
    </location>
</feature>
<dbReference type="EMBL" id="MU842861">
    <property type="protein sequence ID" value="KAK2029621.1"/>
    <property type="molecule type" value="Genomic_DNA"/>
</dbReference>